<dbReference type="FunFam" id="1.10.8.60:FF:000013">
    <property type="entry name" value="DNA polymerase III subunit gamma/tau"/>
    <property type="match status" value="1"/>
</dbReference>
<dbReference type="OrthoDB" id="9810148at2"/>
<evidence type="ECO:0000256" key="9">
    <source>
        <dbReference type="ARBA" id="ARBA00022932"/>
    </source>
</evidence>
<dbReference type="Pfam" id="PF22608">
    <property type="entry name" value="DNAX_ATPase_lid"/>
    <property type="match status" value="1"/>
</dbReference>
<dbReference type="CDD" id="cd18137">
    <property type="entry name" value="HLD_clamp_pol_III_gamma_tau"/>
    <property type="match status" value="1"/>
</dbReference>
<protein>
    <recommendedName>
        <fullName evidence="11">DNA polymerase III subunit gamma/tau</fullName>
        <ecNumber evidence="11">2.7.7.7</ecNumber>
    </recommendedName>
</protein>
<keyword evidence="8 11" id="KW-0067">ATP-binding</keyword>
<dbReference type="InterPro" id="IPR050238">
    <property type="entry name" value="DNA_Rep/Repair_Clamp_Loader"/>
</dbReference>
<evidence type="ECO:0000256" key="3">
    <source>
        <dbReference type="ARBA" id="ARBA00022695"/>
    </source>
</evidence>
<geneLocation type="plasmid" evidence="13 14">
    <name>pP742402</name>
</geneLocation>
<name>B7KMQ4_GLOC7</name>
<evidence type="ECO:0000313" key="14">
    <source>
        <dbReference type="Proteomes" id="UP000002384"/>
    </source>
</evidence>
<evidence type="ECO:0000256" key="5">
    <source>
        <dbReference type="ARBA" id="ARBA00022723"/>
    </source>
</evidence>
<keyword evidence="13" id="KW-0614">Plasmid</keyword>
<dbReference type="PANTHER" id="PTHR11669:SF0">
    <property type="entry name" value="PROTEIN STICHEL-LIKE 2"/>
    <property type="match status" value="1"/>
</dbReference>
<reference evidence="14" key="1">
    <citation type="journal article" date="2011" name="MBio">
        <title>Novel metabolic attributes of the genus Cyanothece, comprising a group of unicellular nitrogen-fixing Cyanobacteria.</title>
        <authorList>
            <person name="Bandyopadhyay A."/>
            <person name="Elvitigala T."/>
            <person name="Welsh E."/>
            <person name="Stockel J."/>
            <person name="Liberton M."/>
            <person name="Min H."/>
            <person name="Sherman L.A."/>
            <person name="Pakrasi H.B."/>
        </authorList>
    </citation>
    <scope>NUCLEOTIDE SEQUENCE [LARGE SCALE GENOMIC DNA]</scope>
    <source>
        <strain evidence="14">PCC 7424</strain>
        <plasmid evidence="14">pP742402</plasmid>
    </source>
</reference>
<dbReference type="EC" id="2.7.7.7" evidence="11"/>
<dbReference type="InterPro" id="IPR045085">
    <property type="entry name" value="HLD_clamp_pol_III_gamma_tau"/>
</dbReference>
<keyword evidence="6 11" id="KW-0547">Nucleotide-binding</keyword>
<evidence type="ECO:0000256" key="8">
    <source>
        <dbReference type="ARBA" id="ARBA00022840"/>
    </source>
</evidence>
<dbReference type="Pfam" id="PF13177">
    <property type="entry name" value="DNA_pol3_delta2"/>
    <property type="match status" value="1"/>
</dbReference>
<keyword evidence="7" id="KW-0862">Zinc</keyword>
<dbReference type="PANTHER" id="PTHR11669">
    <property type="entry name" value="REPLICATION FACTOR C / DNA POLYMERASE III GAMMA-TAU SUBUNIT"/>
    <property type="match status" value="1"/>
</dbReference>
<dbReference type="InterPro" id="IPR022754">
    <property type="entry name" value="DNA_pol_III_gamma-3"/>
</dbReference>
<feature type="domain" description="AAA+ ATPase" evidence="12">
    <location>
        <begin position="37"/>
        <end position="190"/>
    </location>
</feature>
<dbReference type="Proteomes" id="UP000002384">
    <property type="component" value="Plasmid pP742402"/>
</dbReference>
<comment type="subunit">
    <text evidence="11">DNA polymerase III contains a core (composed of alpha, epsilon and theta chains) that associates with a tau subunit. This core dimerizes to form the POLIII' complex. PolIII' associates with the gamma complex (composed of gamma, delta, delta', psi and chi chains) and with the beta chain to form the complete DNA polymerase III complex.</text>
</comment>
<evidence type="ECO:0000313" key="13">
    <source>
        <dbReference type="EMBL" id="ACK74076.1"/>
    </source>
</evidence>
<dbReference type="CDD" id="cd00009">
    <property type="entry name" value="AAA"/>
    <property type="match status" value="1"/>
</dbReference>
<sequence>MNYQPFHHKYRPQTLNDLIGQNAIATTLTNAITLSKIAPAYLFTGSRGTGKTSTGRILAKSLNCVKDNKPTVTPCGECNSCKSIANGSSLDVIELDAASNNSAEGIRDIVSSTQFAPIGRRYKIWIIDEAHALSSAATQVLLKTLEEPPINVIFILCTTDPSKLGDTIISRCQRFNFKRFNNDVIVNQLEAIAQSEDINISYEALLLIAKHSQGGMRDATCLLEQVSLLSDNVTPVEVHQLLGTISEDNLFELLNAIALSKTEPIIRIIKQLYADGKDPLVILQQLLEFYTNALITLENPKSPLNTLTSTTTQRIKELALNSNTVLNHQQHLRSCETQIKFSRLPRVMLEVAILGLLVQPTEVKIPLSSNGTKSSPKTTVNSELIWTQVINLQTPTIKALLNQQTKLIDYDGETATISTPNEIFRQKVEANRFPIKMGFQKVTGKMIDIAIN</sequence>
<evidence type="ECO:0000256" key="2">
    <source>
        <dbReference type="ARBA" id="ARBA00022679"/>
    </source>
</evidence>
<keyword evidence="14" id="KW-1185">Reference proteome</keyword>
<dbReference type="EMBL" id="CP001293">
    <property type="protein sequence ID" value="ACK74076.1"/>
    <property type="molecule type" value="Genomic_DNA"/>
</dbReference>
<dbReference type="HOGENOM" id="CLU_006229_2_1_3"/>
<comment type="function">
    <text evidence="11">DNA polymerase III is a complex, multichain enzyme responsible for most of the replicative synthesis in bacteria. This DNA polymerase also exhibits 3' to 5' exonuclease activity.</text>
</comment>
<dbReference type="SUPFAM" id="SSF48019">
    <property type="entry name" value="post-AAA+ oligomerization domain-like"/>
    <property type="match status" value="1"/>
</dbReference>
<gene>
    <name evidence="11" type="primary">dnaX</name>
    <name evidence="13" type="ordered locus">PCC7424_5507</name>
</gene>
<keyword evidence="4 11" id="KW-0235">DNA replication</keyword>
<evidence type="ECO:0000259" key="12">
    <source>
        <dbReference type="SMART" id="SM00382"/>
    </source>
</evidence>
<dbReference type="RefSeq" id="WP_012599583.1">
    <property type="nucleotide sequence ID" value="NC_011737.1"/>
</dbReference>
<dbReference type="InterPro" id="IPR027417">
    <property type="entry name" value="P-loop_NTPase"/>
</dbReference>
<keyword evidence="2 11" id="KW-0808">Transferase</keyword>
<dbReference type="GO" id="GO:0009360">
    <property type="term" value="C:DNA polymerase III complex"/>
    <property type="evidence" value="ECO:0007669"/>
    <property type="project" value="InterPro"/>
</dbReference>
<dbReference type="SMART" id="SM00382">
    <property type="entry name" value="AAA"/>
    <property type="match status" value="1"/>
</dbReference>
<evidence type="ECO:0000256" key="1">
    <source>
        <dbReference type="ARBA" id="ARBA00006360"/>
    </source>
</evidence>
<dbReference type="InterPro" id="IPR003593">
    <property type="entry name" value="AAA+_ATPase"/>
</dbReference>
<dbReference type="SUPFAM" id="SSF52540">
    <property type="entry name" value="P-loop containing nucleoside triphosphate hydrolases"/>
    <property type="match status" value="1"/>
</dbReference>
<dbReference type="InterPro" id="IPR012763">
    <property type="entry name" value="DNA_pol_III_sug/sutau_N"/>
</dbReference>
<evidence type="ECO:0000256" key="4">
    <source>
        <dbReference type="ARBA" id="ARBA00022705"/>
    </source>
</evidence>
<dbReference type="Gene3D" id="3.40.50.300">
    <property type="entry name" value="P-loop containing nucleotide triphosphate hydrolases"/>
    <property type="match status" value="1"/>
</dbReference>
<comment type="similarity">
    <text evidence="1 11">Belongs to the DnaX/STICHEL family.</text>
</comment>
<evidence type="ECO:0000256" key="10">
    <source>
        <dbReference type="ARBA" id="ARBA00049244"/>
    </source>
</evidence>
<organism evidence="13 14">
    <name type="scientific">Gloeothece citriformis (strain PCC 7424)</name>
    <name type="common">Cyanothece sp. (strain PCC 7424)</name>
    <dbReference type="NCBI Taxonomy" id="65393"/>
    <lineage>
        <taxon>Bacteria</taxon>
        <taxon>Bacillati</taxon>
        <taxon>Cyanobacteriota</taxon>
        <taxon>Cyanophyceae</taxon>
        <taxon>Oscillatoriophycideae</taxon>
        <taxon>Chroococcales</taxon>
        <taxon>Aphanothecaceae</taxon>
        <taxon>Gloeothece</taxon>
        <taxon>Gloeothece citriformis</taxon>
    </lineage>
</organism>
<dbReference type="GO" id="GO:0003887">
    <property type="term" value="F:DNA-directed DNA polymerase activity"/>
    <property type="evidence" value="ECO:0007669"/>
    <property type="project" value="UniProtKB-KW"/>
</dbReference>
<dbReference type="AlphaFoldDB" id="B7KMQ4"/>
<keyword evidence="3 11" id="KW-0548">Nucleotidyltransferase</keyword>
<dbReference type="NCBIfam" id="TIGR02397">
    <property type="entry name" value="dnaX_nterm"/>
    <property type="match status" value="1"/>
</dbReference>
<dbReference type="KEGG" id="cyc:PCC7424_5507"/>
<dbReference type="FunFam" id="3.40.50.300:FF:000014">
    <property type="entry name" value="DNA polymerase III subunit gamma/tau"/>
    <property type="match status" value="1"/>
</dbReference>
<proteinExistence type="inferred from homology"/>
<dbReference type="GO" id="GO:0046872">
    <property type="term" value="F:metal ion binding"/>
    <property type="evidence" value="ECO:0007669"/>
    <property type="project" value="UniProtKB-KW"/>
</dbReference>
<keyword evidence="9 11" id="KW-0239">DNA-directed DNA polymerase</keyword>
<dbReference type="GO" id="GO:0006261">
    <property type="term" value="P:DNA-templated DNA replication"/>
    <property type="evidence" value="ECO:0007669"/>
    <property type="project" value="TreeGrafter"/>
</dbReference>
<evidence type="ECO:0000256" key="7">
    <source>
        <dbReference type="ARBA" id="ARBA00022833"/>
    </source>
</evidence>
<dbReference type="InterPro" id="IPR008921">
    <property type="entry name" value="DNA_pol3_clamp-load_cplx_C"/>
</dbReference>
<dbReference type="GO" id="GO:0003677">
    <property type="term" value="F:DNA binding"/>
    <property type="evidence" value="ECO:0007669"/>
    <property type="project" value="InterPro"/>
</dbReference>
<dbReference type="Gene3D" id="1.20.272.10">
    <property type="match status" value="1"/>
</dbReference>
<evidence type="ECO:0000256" key="6">
    <source>
        <dbReference type="ARBA" id="ARBA00022741"/>
    </source>
</evidence>
<dbReference type="GO" id="GO:0005524">
    <property type="term" value="F:ATP binding"/>
    <property type="evidence" value="ECO:0007669"/>
    <property type="project" value="UniProtKB-KW"/>
</dbReference>
<keyword evidence="5" id="KW-0479">Metal-binding</keyword>
<dbReference type="Gene3D" id="1.10.8.60">
    <property type="match status" value="1"/>
</dbReference>
<evidence type="ECO:0000256" key="11">
    <source>
        <dbReference type="RuleBase" id="RU364063"/>
    </source>
</evidence>
<dbReference type="Pfam" id="PF12169">
    <property type="entry name" value="DNA_pol3_gamma3"/>
    <property type="match status" value="1"/>
</dbReference>
<accession>B7KMQ4</accession>
<comment type="catalytic activity">
    <reaction evidence="10 11">
        <text>DNA(n) + a 2'-deoxyribonucleoside 5'-triphosphate = DNA(n+1) + diphosphate</text>
        <dbReference type="Rhea" id="RHEA:22508"/>
        <dbReference type="Rhea" id="RHEA-COMP:17339"/>
        <dbReference type="Rhea" id="RHEA-COMP:17340"/>
        <dbReference type="ChEBI" id="CHEBI:33019"/>
        <dbReference type="ChEBI" id="CHEBI:61560"/>
        <dbReference type="ChEBI" id="CHEBI:173112"/>
        <dbReference type="EC" id="2.7.7.7"/>
    </reaction>
</comment>